<feature type="compositionally biased region" description="Low complexity" evidence="1">
    <location>
        <begin position="197"/>
        <end position="208"/>
    </location>
</feature>
<dbReference type="EMBL" id="BQXS01011790">
    <property type="protein sequence ID" value="GKT16785.1"/>
    <property type="molecule type" value="Genomic_DNA"/>
</dbReference>
<comment type="caution">
    <text evidence="2">The sequence shown here is derived from an EMBL/GenBank/DDBJ whole genome shotgun (WGS) entry which is preliminary data.</text>
</comment>
<feature type="compositionally biased region" description="Polar residues" evidence="1">
    <location>
        <begin position="209"/>
        <end position="228"/>
    </location>
</feature>
<feature type="compositionally biased region" description="Polar residues" evidence="1">
    <location>
        <begin position="307"/>
        <end position="319"/>
    </location>
</feature>
<dbReference type="Proteomes" id="UP001057375">
    <property type="component" value="Unassembled WGS sequence"/>
</dbReference>
<feature type="compositionally biased region" description="Basic residues" evidence="1">
    <location>
        <begin position="289"/>
        <end position="305"/>
    </location>
</feature>
<feature type="region of interest" description="Disordered" evidence="1">
    <location>
        <begin position="774"/>
        <end position="797"/>
    </location>
</feature>
<feature type="non-terminal residue" evidence="2">
    <location>
        <position position="934"/>
    </location>
</feature>
<organism evidence="2 3">
    <name type="scientific">Aduncisulcus paluster</name>
    <dbReference type="NCBI Taxonomy" id="2918883"/>
    <lineage>
        <taxon>Eukaryota</taxon>
        <taxon>Metamonada</taxon>
        <taxon>Carpediemonas-like organisms</taxon>
        <taxon>Aduncisulcus</taxon>
    </lineage>
</organism>
<name>A0ABQ5JXM8_9EUKA</name>
<feature type="compositionally biased region" description="Polar residues" evidence="1">
    <location>
        <begin position="244"/>
        <end position="254"/>
    </location>
</feature>
<feature type="region of interest" description="Disordered" evidence="1">
    <location>
        <begin position="197"/>
        <end position="228"/>
    </location>
</feature>
<evidence type="ECO:0000313" key="2">
    <source>
        <dbReference type="EMBL" id="GKT16785.1"/>
    </source>
</evidence>
<proteinExistence type="predicted"/>
<keyword evidence="3" id="KW-1185">Reference proteome</keyword>
<feature type="region of interest" description="Disordered" evidence="1">
    <location>
        <begin position="286"/>
        <end position="334"/>
    </location>
</feature>
<protein>
    <submittedName>
        <fullName evidence="2">Uncharacterized protein</fullName>
    </submittedName>
</protein>
<gene>
    <name evidence="2" type="ORF">ADUPG1_010982</name>
</gene>
<feature type="region of interest" description="Disordered" evidence="1">
    <location>
        <begin position="244"/>
        <end position="265"/>
    </location>
</feature>
<evidence type="ECO:0000256" key="1">
    <source>
        <dbReference type="SAM" id="MobiDB-lite"/>
    </source>
</evidence>
<evidence type="ECO:0000313" key="3">
    <source>
        <dbReference type="Proteomes" id="UP001057375"/>
    </source>
</evidence>
<sequence>MDRHSIDIHSYEKDIKTDHRGMSGDSFNFFHTHHKPLKEIQLCYFDRQYGPRIEFADKWIDKERVYCINKHNTDSFKSQYDNSMKYATLALSGELERQLEQMMAMEQPKTDQIVTRKRSSSWKRARRAYSVSAHQSQKYPVAENTKSGSLAASISMVLPDSSSFNPASPFVDPRHRETQLEVGKGIIGRKRGMSMFGSSSSLLHHSQQAEGKSPSQFEESTPNSNSMSSEIEIKELYFNVSNKTSDIPNITENPTKSTDSSSSFAVSDKSMPSLLLVAQFTVSLSPKEMKKRKREAHQRRKRGTAKRSPSTRCSATPTVSRRPRSMSVTASPSSLTPNIDITALQDVKDDMFVLDSKNPARKETSKAVDNDWDQHEEDDHASSIPSFQPCCSCAGCVCPKESMCLCCGDEFDDIHHTLFSQPTTTFSLSILLSSPSVHDLSILARSLSPYLVSCATLLSMCLQRGVCMCVCRRMLYATGLEGVRETAESVCGCGLGGMLRGIVGTRLNEEKSLKKRLLSLKDKSKVNAGGIGNAGHKQYLHSIHDLNFLSLTPIKPFSMLLLSDLSFWLGVGWRESIGQCSYGGHFAVMNTTGKKRRRKKRKKEKVRRKEEEDCVGEEQCSHILDLSSALQGDDVSALTVDERDEIKRKEQERELFALLSSIEDVSPAVSGLYSNIASVSNIFGWGGEDVVGVRTYSADEFAIYSSPYSVSMTIIRRWMAEEKERWKRIQSGETGINSGLFGEEENDEHIHNVSRTLIDSIQYCDVTKSTLVSEKYPERKSEESADPTEGKDIKDDLSVPREVESGFVCQQQTETPTRTQPSQSDIIHSGFVSPIVSPFGAEYSLISQADLTTPVIGIPSDGCVDVYHKQFGANPLLSLLEAATKKTHSCSLNGEDDVDEFASRERDRSSSSSSSSMSSTSITSELSPICEEDV</sequence>
<accession>A0ABQ5JXM8</accession>
<feature type="compositionally biased region" description="Low complexity" evidence="1">
    <location>
        <begin position="255"/>
        <end position="265"/>
    </location>
</feature>
<reference evidence="2" key="1">
    <citation type="submission" date="2022-03" db="EMBL/GenBank/DDBJ databases">
        <title>Draft genome sequence of Aduncisulcus paluster, a free-living microaerophilic Fornicata.</title>
        <authorList>
            <person name="Yuyama I."/>
            <person name="Kume K."/>
            <person name="Tamura T."/>
            <person name="Inagaki Y."/>
            <person name="Hashimoto T."/>
        </authorList>
    </citation>
    <scope>NUCLEOTIDE SEQUENCE</scope>
    <source>
        <strain evidence="2">NY0171</strain>
    </source>
</reference>
<feature type="region of interest" description="Disordered" evidence="1">
    <location>
        <begin position="888"/>
        <end position="934"/>
    </location>
</feature>
<feature type="compositionally biased region" description="Basic and acidic residues" evidence="1">
    <location>
        <begin position="775"/>
        <end position="797"/>
    </location>
</feature>
<feature type="compositionally biased region" description="Low complexity" evidence="1">
    <location>
        <begin position="910"/>
        <end position="924"/>
    </location>
</feature>